<comment type="subcellular location">
    <subcellularLocation>
        <location evidence="1 7">Cell membrane</location>
        <topology evidence="1 7">Multi-pass membrane protein</topology>
    </subcellularLocation>
</comment>
<dbReference type="InterPro" id="IPR045324">
    <property type="entry name" value="Small_multidrug_res"/>
</dbReference>
<dbReference type="PANTHER" id="PTHR30561:SF1">
    <property type="entry name" value="MULTIDRUG TRANSPORTER EMRE"/>
    <property type="match status" value="1"/>
</dbReference>
<keyword evidence="5 8" id="KW-1133">Transmembrane helix</keyword>
<organism evidence="9 10">
    <name type="scientific">Kocuria tytonicola</name>
    <dbReference type="NCBI Taxonomy" id="2055946"/>
    <lineage>
        <taxon>Bacteria</taxon>
        <taxon>Bacillati</taxon>
        <taxon>Actinomycetota</taxon>
        <taxon>Actinomycetes</taxon>
        <taxon>Micrococcales</taxon>
        <taxon>Micrococcaceae</taxon>
        <taxon>Kocuria</taxon>
    </lineage>
</organism>
<feature type="transmembrane region" description="Helical" evidence="8">
    <location>
        <begin position="87"/>
        <end position="107"/>
    </location>
</feature>
<dbReference type="InterPro" id="IPR037185">
    <property type="entry name" value="EmrE-like"/>
</dbReference>
<evidence type="ECO:0000256" key="4">
    <source>
        <dbReference type="ARBA" id="ARBA00022692"/>
    </source>
</evidence>
<evidence type="ECO:0000256" key="2">
    <source>
        <dbReference type="ARBA" id="ARBA00022448"/>
    </source>
</evidence>
<keyword evidence="3" id="KW-1003">Cell membrane</keyword>
<dbReference type="GO" id="GO:0015199">
    <property type="term" value="F:amino-acid betaine transmembrane transporter activity"/>
    <property type="evidence" value="ECO:0007669"/>
    <property type="project" value="TreeGrafter"/>
</dbReference>
<gene>
    <name evidence="9" type="ORF">EAE32_00565</name>
</gene>
<dbReference type="Pfam" id="PF00893">
    <property type="entry name" value="Multi_Drug_Res"/>
    <property type="match status" value="1"/>
</dbReference>
<reference evidence="9 10" key="1">
    <citation type="submission" date="2018-10" db="EMBL/GenBank/DDBJ databases">
        <title>Kocuria tytonicola, new bacteria from the preen glands of American barn owls (Tyto furcata).</title>
        <authorList>
            <person name="Braun M.S."/>
            <person name="Wang E."/>
            <person name="Zimmermann S."/>
            <person name="Boutin S."/>
            <person name="Wagner H."/>
            <person name="Wink M."/>
        </authorList>
    </citation>
    <scope>NUCLEOTIDE SEQUENCE [LARGE SCALE GENOMIC DNA]</scope>
    <source>
        <strain evidence="9 10">473</strain>
    </source>
</reference>
<dbReference type="OrthoDB" id="3175079at2"/>
<dbReference type="Proteomes" id="UP000277871">
    <property type="component" value="Unassembled WGS sequence"/>
</dbReference>
<accession>A0A3L9L5D5</accession>
<evidence type="ECO:0000256" key="6">
    <source>
        <dbReference type="ARBA" id="ARBA00023136"/>
    </source>
</evidence>
<keyword evidence="4 7" id="KW-0812">Transmembrane</keyword>
<comment type="similarity">
    <text evidence="7">Belongs to the drug/metabolite transporter (DMT) superfamily. Small multidrug resistance (SMR) (TC 2.A.7.1) family.</text>
</comment>
<keyword evidence="2" id="KW-0813">Transport</keyword>
<dbReference type="RefSeq" id="WP_121845388.1">
    <property type="nucleotide sequence ID" value="NZ_PHOA01000013.1"/>
</dbReference>
<proteinExistence type="inferred from homology"/>
<evidence type="ECO:0000256" key="3">
    <source>
        <dbReference type="ARBA" id="ARBA00022475"/>
    </source>
</evidence>
<dbReference type="GO" id="GO:0015297">
    <property type="term" value="F:antiporter activity"/>
    <property type="evidence" value="ECO:0007669"/>
    <property type="project" value="TreeGrafter"/>
</dbReference>
<dbReference type="GO" id="GO:0005886">
    <property type="term" value="C:plasma membrane"/>
    <property type="evidence" value="ECO:0007669"/>
    <property type="project" value="UniProtKB-SubCell"/>
</dbReference>
<dbReference type="InterPro" id="IPR000390">
    <property type="entry name" value="Small_drug/metabolite_transptr"/>
</dbReference>
<evidence type="ECO:0000256" key="8">
    <source>
        <dbReference type="SAM" id="Phobius"/>
    </source>
</evidence>
<evidence type="ECO:0000313" key="10">
    <source>
        <dbReference type="Proteomes" id="UP000277871"/>
    </source>
</evidence>
<keyword evidence="10" id="KW-1185">Reference proteome</keyword>
<dbReference type="EMBL" id="RDEX01000001">
    <property type="protein sequence ID" value="RLY93781.1"/>
    <property type="molecule type" value="Genomic_DNA"/>
</dbReference>
<comment type="caution">
    <text evidence="9">The sequence shown here is derived from an EMBL/GenBank/DDBJ whole genome shotgun (WGS) entry which is preliminary data.</text>
</comment>
<dbReference type="GO" id="GO:0031460">
    <property type="term" value="P:glycine betaine transport"/>
    <property type="evidence" value="ECO:0007669"/>
    <property type="project" value="TreeGrafter"/>
</dbReference>
<dbReference type="PANTHER" id="PTHR30561">
    <property type="entry name" value="SMR FAMILY PROTON-DEPENDENT DRUG EFFLUX TRANSPORTER SUGE"/>
    <property type="match status" value="1"/>
</dbReference>
<evidence type="ECO:0000313" key="9">
    <source>
        <dbReference type="EMBL" id="RLY93781.1"/>
    </source>
</evidence>
<evidence type="ECO:0000256" key="7">
    <source>
        <dbReference type="RuleBase" id="RU003942"/>
    </source>
</evidence>
<feature type="transmembrane region" description="Helical" evidence="8">
    <location>
        <begin position="59"/>
        <end position="81"/>
    </location>
</feature>
<dbReference type="GO" id="GO:0015220">
    <property type="term" value="F:choline transmembrane transporter activity"/>
    <property type="evidence" value="ECO:0007669"/>
    <property type="project" value="TreeGrafter"/>
</dbReference>
<dbReference type="SUPFAM" id="SSF103481">
    <property type="entry name" value="Multidrug resistance efflux transporter EmrE"/>
    <property type="match status" value="1"/>
</dbReference>
<protein>
    <submittedName>
        <fullName evidence="9">QacE family quaternary ammonium compound efflux SMR transporter</fullName>
    </submittedName>
</protein>
<dbReference type="Gene3D" id="1.10.3730.20">
    <property type="match status" value="1"/>
</dbReference>
<name>A0A3L9L5D5_9MICC</name>
<evidence type="ECO:0000256" key="1">
    <source>
        <dbReference type="ARBA" id="ARBA00004651"/>
    </source>
</evidence>
<sequence>MTGAALLALAGAIVSEVTGTVSLRLATGGGKRWWVGAIVGYVLAFVLLSVVLSHGVPLGVAYGVWSATGVGLTAIISRVFFKEPFTWVMGLGLALIMGGVLLIEFGGGH</sequence>
<feature type="transmembrane region" description="Helical" evidence="8">
    <location>
        <begin position="32"/>
        <end position="52"/>
    </location>
</feature>
<keyword evidence="6 8" id="KW-0472">Membrane</keyword>
<evidence type="ECO:0000256" key="5">
    <source>
        <dbReference type="ARBA" id="ARBA00022989"/>
    </source>
</evidence>
<dbReference type="AlphaFoldDB" id="A0A3L9L5D5"/>